<reference evidence="2" key="2">
    <citation type="submission" date="2016-11" db="EMBL/GenBank/DDBJ databases">
        <authorList>
            <person name="Jaros S."/>
            <person name="Januszkiewicz K."/>
            <person name="Wedrychowicz H."/>
        </authorList>
    </citation>
    <scope>NUCLEOTIDE SEQUENCE [LARGE SCALE GENOMIC DNA]</scope>
    <source>
        <strain evidence="2">DSM 19859</strain>
    </source>
</reference>
<dbReference type="OrthoDB" id="945646at2"/>
<dbReference type="EMBL" id="QOVN01000003">
    <property type="protein sequence ID" value="RXG29568.1"/>
    <property type="molecule type" value="Genomic_DNA"/>
</dbReference>
<accession>A0A1M5YVT4</accession>
<proteinExistence type="predicted"/>
<dbReference type="PROSITE" id="PS51257">
    <property type="entry name" value="PROKAR_LIPOPROTEIN"/>
    <property type="match status" value="1"/>
</dbReference>
<sequence>MRIKIIANLILLSFLIVACKSEPKEAHKAITESNEPVDRLSPERPDLNVSILLDLSDRINPDKYPDEAMQFYERDLGYINSIANAFEIHLRNKRSIKINDQIQLYIDPEPADSKLNKKLADLKLKFTRDNATKDKILTVTEKYDSIPRLIYEASILDDAYVGSDVWRFFKNKINDFCIEEDHRNILVVLTDGYIYHKNTVLKENGLTSYLTPQTIRGFKLNTSNWEENIEAKNYGFIPANKNLNTLEVLVLGINPDPKNPYEEDVIFKYWEDWFAKMGIETYELKQALLPSDMNAIIQEFIWDE</sequence>
<protein>
    <recommendedName>
        <fullName evidence="5">VWFA domain-containing protein</fullName>
    </recommendedName>
</protein>
<dbReference type="Proteomes" id="UP000184240">
    <property type="component" value="Unassembled WGS sequence"/>
</dbReference>
<organism evidence="2 3">
    <name type="scientific">Leeuwenhoekiella palythoae</name>
    <dbReference type="NCBI Taxonomy" id="573501"/>
    <lineage>
        <taxon>Bacteria</taxon>
        <taxon>Pseudomonadati</taxon>
        <taxon>Bacteroidota</taxon>
        <taxon>Flavobacteriia</taxon>
        <taxon>Flavobacteriales</taxon>
        <taxon>Flavobacteriaceae</taxon>
        <taxon>Leeuwenhoekiella</taxon>
    </lineage>
</organism>
<evidence type="ECO:0000313" key="3">
    <source>
        <dbReference type="Proteomes" id="UP000184240"/>
    </source>
</evidence>
<dbReference type="RefSeq" id="WP_072983337.1">
    <property type="nucleotide sequence ID" value="NZ_FQXT01000004.1"/>
</dbReference>
<dbReference type="STRING" id="573501.SAMN04487999_2395"/>
<dbReference type="AlphaFoldDB" id="A0A1M5YVT4"/>
<reference evidence="3" key="1">
    <citation type="submission" date="2016-11" db="EMBL/GenBank/DDBJ databases">
        <authorList>
            <person name="Varghese N."/>
            <person name="Submissions S."/>
        </authorList>
    </citation>
    <scope>NUCLEOTIDE SEQUENCE [LARGE SCALE GENOMIC DNA]</scope>
    <source>
        <strain evidence="3">DSM 19859</strain>
    </source>
</reference>
<evidence type="ECO:0000313" key="4">
    <source>
        <dbReference type="Proteomes" id="UP000290037"/>
    </source>
</evidence>
<evidence type="ECO:0000313" key="1">
    <source>
        <dbReference type="EMBL" id="RXG29568.1"/>
    </source>
</evidence>
<dbReference type="Proteomes" id="UP000290037">
    <property type="component" value="Unassembled WGS sequence"/>
</dbReference>
<dbReference type="EMBL" id="FQXT01000004">
    <property type="protein sequence ID" value="SHI15928.1"/>
    <property type="molecule type" value="Genomic_DNA"/>
</dbReference>
<name>A0A1M5YVT4_9FLAO</name>
<keyword evidence="4" id="KW-1185">Reference proteome</keyword>
<evidence type="ECO:0000313" key="2">
    <source>
        <dbReference type="EMBL" id="SHI15928.1"/>
    </source>
</evidence>
<evidence type="ECO:0008006" key="5">
    <source>
        <dbReference type="Google" id="ProtNLM"/>
    </source>
</evidence>
<gene>
    <name evidence="1" type="ORF">DSM01_1670</name>
    <name evidence="2" type="ORF">SAMN04487999_2395</name>
</gene>
<reference evidence="1 4" key="3">
    <citation type="submission" date="2018-07" db="EMBL/GenBank/DDBJ databases">
        <title>Leeuwenhoekiella genomics.</title>
        <authorList>
            <person name="Tahon G."/>
            <person name="Willems A."/>
        </authorList>
    </citation>
    <scope>NUCLEOTIDE SEQUENCE [LARGE SCALE GENOMIC DNA]</scope>
    <source>
        <strain evidence="1 4">LMG 24856</strain>
    </source>
</reference>